<comment type="subcellular location">
    <subcellularLocation>
        <location evidence="2">Cell membrane</location>
        <topology evidence="2">Multi-pass membrane protein</topology>
    </subcellularLocation>
    <subcellularLocation>
        <location evidence="1">Cytoplasm</location>
    </subcellularLocation>
</comment>
<evidence type="ECO:0000256" key="11">
    <source>
        <dbReference type="ARBA" id="ARBA00023288"/>
    </source>
</evidence>
<dbReference type="PANTHER" id="PTHR16399:SF18">
    <property type="entry name" value="GASDERMIN-A"/>
    <property type="match status" value="1"/>
</dbReference>
<keyword evidence="14" id="KW-1185">Reference proteome</keyword>
<evidence type="ECO:0000313" key="14">
    <source>
        <dbReference type="Proteomes" id="UP001652642"/>
    </source>
</evidence>
<accession>A0ABM5GRQ8</accession>
<dbReference type="GeneID" id="110085573"/>
<evidence type="ECO:0000256" key="1">
    <source>
        <dbReference type="ARBA" id="ARBA00004496"/>
    </source>
</evidence>
<dbReference type="InterPro" id="IPR041263">
    <property type="entry name" value="Gasdermin_PUB"/>
</dbReference>
<comment type="similarity">
    <text evidence="3">Belongs to the gasdermin family.</text>
</comment>
<keyword evidence="6" id="KW-0963">Cytoplasm</keyword>
<evidence type="ECO:0000256" key="9">
    <source>
        <dbReference type="ARBA" id="ARBA00023136"/>
    </source>
</evidence>
<evidence type="ECO:0000313" key="15">
    <source>
        <dbReference type="RefSeq" id="XP_072860331.1"/>
    </source>
</evidence>
<keyword evidence="8" id="KW-0812">Transmembrane</keyword>
<dbReference type="RefSeq" id="XP_072860331.1">
    <property type="nucleotide sequence ID" value="XM_073004230.1"/>
</dbReference>
<dbReference type="Pfam" id="PF04598">
    <property type="entry name" value="Gasdermin"/>
    <property type="match status" value="1"/>
</dbReference>
<name>A0ABM5GRQ8_9SAUR</name>
<dbReference type="Proteomes" id="UP001652642">
    <property type="component" value="Chromosome 6"/>
</dbReference>
<keyword evidence="11" id="KW-0449">Lipoprotein</keyword>
<dbReference type="PANTHER" id="PTHR16399">
    <property type="entry name" value="GASDERMIN"/>
    <property type="match status" value="1"/>
</dbReference>
<evidence type="ECO:0000259" key="13">
    <source>
        <dbReference type="Pfam" id="PF17708"/>
    </source>
</evidence>
<gene>
    <name evidence="15" type="primary">LOC110085573</name>
</gene>
<evidence type="ECO:0000256" key="7">
    <source>
        <dbReference type="ARBA" id="ARBA00022590"/>
    </source>
</evidence>
<keyword evidence="10" id="KW-0564">Palmitate</keyword>
<sequence>MTFHKATKSLAKQLDPEGELIPVHSIIDQSSFRPLCLVQRKLKTSSWQTCRFRKTDYKLYDILLSEDIPAELDVQDSISVTIVDQIDGTLEGAMSEPLNIVTVDIKGSASMSHTRTVKVKKIHVCPKVLDSVTEKAKIKMDHGFIEQSKRLQRNLYVITEAIETTEEARFEEASKMEGSIFYKTCVKMHLMGTRKENKALIVPKSCILAFRAKRLQLLRGGSIGISYYPDDKTKTFDISYYSDDKTKMFGARRTIMCASRNRSIDLRINGFEMMKGKRQTFQTDEGYKKDDLQMEVQQECMQFSLLARDLCSRFLAVFLAVMKDNEKHLLQTLEFQLEQALEDRLQFKLKTNEPELQDLVVNLLDSSGAIIVDLVEAVLYFLQALDELTELQLWLLAESVEKKIVSKEVTLVKSILDHKFSQKGGSFTIDVQSLTEEELNITGAMIEMSRVTIQKTGLSLVLTGEPAALSDLNALYVALYVLSLLSK</sequence>
<reference evidence="15" key="1">
    <citation type="submission" date="2025-08" db="UniProtKB">
        <authorList>
            <consortium name="RefSeq"/>
        </authorList>
    </citation>
    <scope>IDENTIFICATION</scope>
</reference>
<evidence type="ECO:0000256" key="3">
    <source>
        <dbReference type="ARBA" id="ARBA00009279"/>
    </source>
</evidence>
<organism evidence="14 15">
    <name type="scientific">Pogona vitticeps</name>
    <name type="common">central bearded dragon</name>
    <dbReference type="NCBI Taxonomy" id="103695"/>
    <lineage>
        <taxon>Eukaryota</taxon>
        <taxon>Metazoa</taxon>
        <taxon>Chordata</taxon>
        <taxon>Craniata</taxon>
        <taxon>Vertebrata</taxon>
        <taxon>Euteleostomi</taxon>
        <taxon>Lepidosauria</taxon>
        <taxon>Squamata</taxon>
        <taxon>Bifurcata</taxon>
        <taxon>Unidentata</taxon>
        <taxon>Episquamata</taxon>
        <taxon>Toxicofera</taxon>
        <taxon>Iguania</taxon>
        <taxon>Acrodonta</taxon>
        <taxon>Agamidae</taxon>
        <taxon>Amphibolurinae</taxon>
        <taxon>Pogona</taxon>
    </lineage>
</organism>
<dbReference type="InterPro" id="IPR040460">
    <property type="entry name" value="Gasdermin_pore"/>
</dbReference>
<proteinExistence type="inferred from homology"/>
<keyword evidence="9" id="KW-0472">Membrane</keyword>
<evidence type="ECO:0000256" key="10">
    <source>
        <dbReference type="ARBA" id="ARBA00023139"/>
    </source>
</evidence>
<protein>
    <submittedName>
        <fullName evidence="15">Gasdermin-A-like</fullName>
    </submittedName>
</protein>
<evidence type="ECO:0000256" key="2">
    <source>
        <dbReference type="ARBA" id="ARBA00004651"/>
    </source>
</evidence>
<evidence type="ECO:0000256" key="6">
    <source>
        <dbReference type="ARBA" id="ARBA00022490"/>
    </source>
</evidence>
<feature type="domain" description="Gasdermin pore forming" evidence="12">
    <location>
        <begin position="2"/>
        <end position="237"/>
    </location>
</feature>
<evidence type="ECO:0000256" key="4">
    <source>
        <dbReference type="ARBA" id="ARBA00022452"/>
    </source>
</evidence>
<dbReference type="InterPro" id="IPR007677">
    <property type="entry name" value="Gasdermin"/>
</dbReference>
<evidence type="ECO:0000256" key="5">
    <source>
        <dbReference type="ARBA" id="ARBA00022475"/>
    </source>
</evidence>
<keyword evidence="5" id="KW-1003">Cell membrane</keyword>
<keyword evidence="4" id="KW-1134">Transmembrane beta strand</keyword>
<feature type="domain" description="Gasdermin PUB" evidence="13">
    <location>
        <begin position="292"/>
        <end position="455"/>
    </location>
</feature>
<keyword evidence="7" id="KW-1210">Necrosis</keyword>
<dbReference type="Pfam" id="PF17708">
    <property type="entry name" value="Gasdermin_C"/>
    <property type="match status" value="1"/>
</dbReference>
<evidence type="ECO:0000259" key="12">
    <source>
        <dbReference type="Pfam" id="PF04598"/>
    </source>
</evidence>
<evidence type="ECO:0000256" key="8">
    <source>
        <dbReference type="ARBA" id="ARBA00022692"/>
    </source>
</evidence>